<dbReference type="EMBL" id="KE356560">
    <property type="protein sequence ID" value="ERG93519.1"/>
    <property type="molecule type" value="Genomic_DNA"/>
</dbReference>
<protein>
    <submittedName>
        <fullName evidence="1">Uncharacterized protein</fullName>
    </submittedName>
</protein>
<name>U1MTD5_9EURY</name>
<sequence>MIVLNCLRRNHCGSYATSEEHGCRVGRSVSFTILLALTRSGGSGACWFCNTLYDGRLADVDRAGSAVSAGAPVDLDSE</sequence>
<dbReference type="Proteomes" id="UP000030649">
    <property type="component" value="Unassembled WGS sequence"/>
</dbReference>
<dbReference type="HOGENOM" id="CLU_2613544_0_0_2"/>
<reference evidence="1 2" key="1">
    <citation type="journal article" date="2013" name="PLoS ONE">
        <title>Assembly-driven community genomics of a hypersaline microbial ecosystem.</title>
        <authorList>
            <person name="Podell S."/>
            <person name="Ugalde J.A."/>
            <person name="Narasingarao P."/>
            <person name="Banfield J.F."/>
            <person name="Heidelberg K.B."/>
            <person name="Allen E.E."/>
        </authorList>
    </citation>
    <scope>NUCLEOTIDE SEQUENCE [LARGE SCALE GENOMIC DNA]</scope>
    <source>
        <strain evidence="2">J07HQW1</strain>
    </source>
</reference>
<gene>
    <name evidence="1" type="ORF">J07HQW1_03583</name>
</gene>
<accession>U1MTD5</accession>
<evidence type="ECO:0000313" key="1">
    <source>
        <dbReference type="EMBL" id="ERG93519.1"/>
    </source>
</evidence>
<dbReference type="AlphaFoldDB" id="U1MTD5"/>
<organism evidence="1 2">
    <name type="scientific">Haloquadratum walsbyi J07HQW1</name>
    <dbReference type="NCBI Taxonomy" id="1238424"/>
    <lineage>
        <taxon>Archaea</taxon>
        <taxon>Methanobacteriati</taxon>
        <taxon>Methanobacteriota</taxon>
        <taxon>Stenosarchaea group</taxon>
        <taxon>Halobacteria</taxon>
        <taxon>Halobacteriales</taxon>
        <taxon>Haloferacaceae</taxon>
        <taxon>Haloquadratum</taxon>
    </lineage>
</organism>
<evidence type="ECO:0000313" key="2">
    <source>
        <dbReference type="Proteomes" id="UP000030649"/>
    </source>
</evidence>
<proteinExistence type="predicted"/>